<gene>
    <name evidence="1" type="ORF">HHK36_030713</name>
</gene>
<protein>
    <recommendedName>
        <fullName evidence="3">Nuclease HARBI1</fullName>
    </recommendedName>
</protein>
<dbReference type="Pfam" id="PF04827">
    <property type="entry name" value="Plant_tran"/>
    <property type="match status" value="1"/>
</dbReference>
<dbReference type="OMA" id="RTPNIND"/>
<proteinExistence type="predicted"/>
<name>A0A835D0X1_TETSI</name>
<reference evidence="1 2" key="1">
    <citation type="submission" date="2020-04" db="EMBL/GenBank/DDBJ databases">
        <title>Plant Genome Project.</title>
        <authorList>
            <person name="Zhang R.-G."/>
        </authorList>
    </citation>
    <scope>NUCLEOTIDE SEQUENCE [LARGE SCALE GENOMIC DNA]</scope>
    <source>
        <strain evidence="1">YNK0</strain>
        <tissue evidence="1">Leaf</tissue>
    </source>
</reference>
<dbReference type="PANTHER" id="PTHR47150">
    <property type="entry name" value="OS12G0169200 PROTEIN"/>
    <property type="match status" value="1"/>
</dbReference>
<dbReference type="EMBL" id="JABCRI010000024">
    <property type="protein sequence ID" value="KAF8377336.1"/>
    <property type="molecule type" value="Genomic_DNA"/>
</dbReference>
<dbReference type="AlphaFoldDB" id="A0A835D0X1"/>
<dbReference type="PANTHER" id="PTHR47150:SF7">
    <property type="entry name" value="NUCLEASE"/>
    <property type="match status" value="1"/>
</dbReference>
<dbReference type="Proteomes" id="UP000655225">
    <property type="component" value="Unassembled WGS sequence"/>
</dbReference>
<evidence type="ECO:0000313" key="2">
    <source>
        <dbReference type="Proteomes" id="UP000655225"/>
    </source>
</evidence>
<accession>A0A835D0X1</accession>
<evidence type="ECO:0000313" key="1">
    <source>
        <dbReference type="EMBL" id="KAF8377336.1"/>
    </source>
</evidence>
<keyword evidence="2" id="KW-1185">Reference proteome</keyword>
<sequence length="252" mass="29051">MRRSLFLRIVDALKDHDNYFMQKKDSLDRLRLSTLQKVTTVFRILAYGASADSTNEYIRISESTAILCMKKFYRTIVEVFGDEYLRTPNINDVTRLLKKSEERGFLGMLGSLDCMHWAWKNCPMAWTGQYLGRHGSPTVILEAVASYDLWIWHAYFGLSGSNNDINVLQSSNLFANLTQGIAPLAYYTIQGTEYNVGYYLADCIYPKWSTLVQTISQPQGRKKQYFAMMQEAYRKDVEHAFGVLQLRLAIVK</sequence>
<organism evidence="1 2">
    <name type="scientific">Tetracentron sinense</name>
    <name type="common">Spur-leaf</name>
    <dbReference type="NCBI Taxonomy" id="13715"/>
    <lineage>
        <taxon>Eukaryota</taxon>
        <taxon>Viridiplantae</taxon>
        <taxon>Streptophyta</taxon>
        <taxon>Embryophyta</taxon>
        <taxon>Tracheophyta</taxon>
        <taxon>Spermatophyta</taxon>
        <taxon>Magnoliopsida</taxon>
        <taxon>Trochodendrales</taxon>
        <taxon>Trochodendraceae</taxon>
        <taxon>Tetracentron</taxon>
    </lineage>
</organism>
<comment type="caution">
    <text evidence="1">The sequence shown here is derived from an EMBL/GenBank/DDBJ whole genome shotgun (WGS) entry which is preliminary data.</text>
</comment>
<evidence type="ECO:0008006" key="3">
    <source>
        <dbReference type="Google" id="ProtNLM"/>
    </source>
</evidence>
<dbReference type="OrthoDB" id="124998at2759"/>
<dbReference type="InterPro" id="IPR006912">
    <property type="entry name" value="Harbinger_derived_prot"/>
</dbReference>